<dbReference type="EMBL" id="KZ806611">
    <property type="protein sequence ID" value="PVH90174.1"/>
    <property type="molecule type" value="Genomic_DNA"/>
</dbReference>
<feature type="non-terminal residue" evidence="4">
    <location>
        <position position="109"/>
    </location>
</feature>
<accession>A0A2V1CXF4</accession>
<dbReference type="InterPro" id="IPR001878">
    <property type="entry name" value="Znf_CCHC"/>
</dbReference>
<sequence length="109" mass="11723">SPSTAQEGFSNLVNGAEEMLHENVLIKARVRELEEQLAVMTKRKLRKRKQIQHGDTLEYGPTASRVAAGASVAAHPSKKSRGVGGRGAQSNLQRCGNCGKTGHNARTCQ</sequence>
<dbReference type="AlphaFoldDB" id="A0A2V1CXF4"/>
<keyword evidence="5" id="KW-1185">Reference proteome</keyword>
<feature type="region of interest" description="Disordered" evidence="2">
    <location>
        <begin position="49"/>
        <end position="109"/>
    </location>
</feature>
<feature type="domain" description="CCHC-type" evidence="3">
    <location>
        <begin position="94"/>
        <end position="108"/>
    </location>
</feature>
<evidence type="ECO:0000259" key="3">
    <source>
        <dbReference type="PROSITE" id="PS50158"/>
    </source>
</evidence>
<gene>
    <name evidence="4" type="ORF">DM02DRAFT_474727</name>
</gene>
<evidence type="ECO:0000256" key="1">
    <source>
        <dbReference type="PROSITE-ProRule" id="PRU00047"/>
    </source>
</evidence>
<keyword evidence="1" id="KW-0862">Zinc</keyword>
<dbReference type="PROSITE" id="PS50158">
    <property type="entry name" value="ZF_CCHC"/>
    <property type="match status" value="1"/>
</dbReference>
<reference evidence="4 5" key="1">
    <citation type="journal article" date="2018" name="Sci. Rep.">
        <title>Comparative genomics provides insights into the lifestyle and reveals functional heterogeneity of dark septate endophytic fungi.</title>
        <authorList>
            <person name="Knapp D.G."/>
            <person name="Nemeth J.B."/>
            <person name="Barry K."/>
            <person name="Hainaut M."/>
            <person name="Henrissat B."/>
            <person name="Johnson J."/>
            <person name="Kuo A."/>
            <person name="Lim J.H.P."/>
            <person name="Lipzen A."/>
            <person name="Nolan M."/>
            <person name="Ohm R.A."/>
            <person name="Tamas L."/>
            <person name="Grigoriev I.V."/>
            <person name="Spatafora J.W."/>
            <person name="Nagy L.G."/>
            <person name="Kovacs G.M."/>
        </authorList>
    </citation>
    <scope>NUCLEOTIDE SEQUENCE [LARGE SCALE GENOMIC DNA]</scope>
    <source>
        <strain evidence="4 5">DSE2036</strain>
    </source>
</reference>
<evidence type="ECO:0000313" key="5">
    <source>
        <dbReference type="Proteomes" id="UP000244855"/>
    </source>
</evidence>
<organism evidence="4 5">
    <name type="scientific">Periconia macrospinosa</name>
    <dbReference type="NCBI Taxonomy" id="97972"/>
    <lineage>
        <taxon>Eukaryota</taxon>
        <taxon>Fungi</taxon>
        <taxon>Dikarya</taxon>
        <taxon>Ascomycota</taxon>
        <taxon>Pezizomycotina</taxon>
        <taxon>Dothideomycetes</taxon>
        <taxon>Pleosporomycetidae</taxon>
        <taxon>Pleosporales</taxon>
        <taxon>Massarineae</taxon>
        <taxon>Periconiaceae</taxon>
        <taxon>Periconia</taxon>
    </lineage>
</organism>
<name>A0A2V1CXF4_9PLEO</name>
<dbReference type="SUPFAM" id="SSF57756">
    <property type="entry name" value="Retrovirus zinc finger-like domains"/>
    <property type="match status" value="1"/>
</dbReference>
<dbReference type="Proteomes" id="UP000244855">
    <property type="component" value="Unassembled WGS sequence"/>
</dbReference>
<dbReference type="GO" id="GO:0008270">
    <property type="term" value="F:zinc ion binding"/>
    <property type="evidence" value="ECO:0007669"/>
    <property type="project" value="UniProtKB-KW"/>
</dbReference>
<dbReference type="GO" id="GO:0003676">
    <property type="term" value="F:nucleic acid binding"/>
    <property type="evidence" value="ECO:0007669"/>
    <property type="project" value="InterPro"/>
</dbReference>
<protein>
    <recommendedName>
        <fullName evidence="3">CCHC-type domain-containing protein</fullName>
    </recommendedName>
</protein>
<evidence type="ECO:0000256" key="2">
    <source>
        <dbReference type="SAM" id="MobiDB-lite"/>
    </source>
</evidence>
<dbReference type="InterPro" id="IPR036875">
    <property type="entry name" value="Znf_CCHC_sf"/>
</dbReference>
<dbReference type="OrthoDB" id="3439264at2759"/>
<proteinExistence type="predicted"/>
<feature type="compositionally biased region" description="Low complexity" evidence="2">
    <location>
        <begin position="63"/>
        <end position="74"/>
    </location>
</feature>
<keyword evidence="1" id="KW-0863">Zinc-finger</keyword>
<keyword evidence="1" id="KW-0479">Metal-binding</keyword>
<evidence type="ECO:0000313" key="4">
    <source>
        <dbReference type="EMBL" id="PVH90174.1"/>
    </source>
</evidence>
<feature type="non-terminal residue" evidence="4">
    <location>
        <position position="1"/>
    </location>
</feature>